<proteinExistence type="predicted"/>
<comment type="caution">
    <text evidence="2">The sequence shown here is derived from an EMBL/GenBank/DDBJ whole genome shotgun (WGS) entry which is preliminary data.</text>
</comment>
<feature type="compositionally biased region" description="Polar residues" evidence="1">
    <location>
        <begin position="28"/>
        <end position="38"/>
    </location>
</feature>
<sequence>MVLSKNIAFGSRKLICRGKSIVPARLQSTDSTASSFKGSENYVPGKQGYAPGFPPPKNWRAEPRKKPEPLKASDLPAPKPPVVRAKPTAATDYRQKMRELRHEYLRDHLVAQEEKRETQKKTLAYMRQVHAERKEKIQREREIYESQVRSDPLSAENVLNAEGLTLLGNVPEQQNQQQQNQQQTMEQPGFELKPPRVSISMPAEANRLRDEERRRNRHLAKQYRHEDNVQAMMTLFHDAEGFTNYENLNGKITEFLEVLAPSSRGLAEMVDELNRNGGHATNQDISERTSELRNMLLGTTGKQGRLGYDGLVRWLDSHPEDADGIIHADSLNKEN</sequence>
<protein>
    <submittedName>
        <fullName evidence="2">Uncharacterized protein</fullName>
    </submittedName>
</protein>
<organism evidence="2 3">
    <name type="scientific">Coemansia asiatica</name>
    <dbReference type="NCBI Taxonomy" id="1052880"/>
    <lineage>
        <taxon>Eukaryota</taxon>
        <taxon>Fungi</taxon>
        <taxon>Fungi incertae sedis</taxon>
        <taxon>Zoopagomycota</taxon>
        <taxon>Kickxellomycotina</taxon>
        <taxon>Kickxellomycetes</taxon>
        <taxon>Kickxellales</taxon>
        <taxon>Kickxellaceae</taxon>
        <taxon>Coemansia</taxon>
    </lineage>
</organism>
<name>A0A9W7XG19_9FUNG</name>
<feature type="region of interest" description="Disordered" evidence="1">
    <location>
        <begin position="172"/>
        <end position="195"/>
    </location>
</feature>
<evidence type="ECO:0000313" key="3">
    <source>
        <dbReference type="Proteomes" id="UP001145021"/>
    </source>
</evidence>
<reference evidence="2" key="1">
    <citation type="submission" date="2022-07" db="EMBL/GenBank/DDBJ databases">
        <title>Phylogenomic reconstructions and comparative analyses of Kickxellomycotina fungi.</title>
        <authorList>
            <person name="Reynolds N.K."/>
            <person name="Stajich J.E."/>
            <person name="Barry K."/>
            <person name="Grigoriev I.V."/>
            <person name="Crous P."/>
            <person name="Smith M.E."/>
        </authorList>
    </citation>
    <scope>NUCLEOTIDE SEQUENCE</scope>
    <source>
        <strain evidence="2">NBRC 105413</strain>
    </source>
</reference>
<evidence type="ECO:0000313" key="2">
    <source>
        <dbReference type="EMBL" id="KAJ1643757.1"/>
    </source>
</evidence>
<feature type="compositionally biased region" description="Basic and acidic residues" evidence="1">
    <location>
        <begin position="59"/>
        <end position="71"/>
    </location>
</feature>
<gene>
    <name evidence="2" type="ORF">LPJ64_004496</name>
</gene>
<dbReference type="Proteomes" id="UP001145021">
    <property type="component" value="Unassembled WGS sequence"/>
</dbReference>
<dbReference type="AlphaFoldDB" id="A0A9W7XG19"/>
<accession>A0A9W7XG19</accession>
<feature type="compositionally biased region" description="Low complexity" evidence="1">
    <location>
        <begin position="173"/>
        <end position="183"/>
    </location>
</feature>
<evidence type="ECO:0000256" key="1">
    <source>
        <dbReference type="SAM" id="MobiDB-lite"/>
    </source>
</evidence>
<dbReference type="EMBL" id="JANBOH010000223">
    <property type="protein sequence ID" value="KAJ1643757.1"/>
    <property type="molecule type" value="Genomic_DNA"/>
</dbReference>
<feature type="region of interest" description="Disordered" evidence="1">
    <location>
        <begin position="28"/>
        <end position="88"/>
    </location>
</feature>
<keyword evidence="3" id="KW-1185">Reference proteome</keyword>